<keyword evidence="3 10" id="KW-0479">Metal-binding</keyword>
<dbReference type="FunFam" id="3.90.950.10:FF:000001">
    <property type="entry name" value="dITP/XTP pyrophosphatase"/>
    <property type="match status" value="1"/>
</dbReference>
<organism evidence="12 13">
    <name type="scientific">Polynucleobacter hirudinilacicola</name>
    <dbReference type="NCBI Taxonomy" id="1743166"/>
    <lineage>
        <taxon>Bacteria</taxon>
        <taxon>Pseudomonadati</taxon>
        <taxon>Pseudomonadota</taxon>
        <taxon>Betaproteobacteria</taxon>
        <taxon>Burkholderiales</taxon>
        <taxon>Burkholderiaceae</taxon>
        <taxon>Polynucleobacter</taxon>
    </lineage>
</organism>
<dbReference type="Gene3D" id="3.90.950.10">
    <property type="match status" value="1"/>
</dbReference>
<comment type="function">
    <text evidence="10">Pyrophosphatase that catalyzes the hydrolysis of nucleoside triphosphates to their monophosphate derivatives, with a high preference for the non-canonical purine nucleotides XTP (xanthosine triphosphate), dITP (deoxyinosine triphosphate) and ITP. Seems to function as a house-cleaning enzyme that removes non-canonical purine nucleotides from the nucleotide pool, thus preventing their incorporation into DNA/RNA and avoiding chromosomal lesions.</text>
</comment>
<evidence type="ECO:0000256" key="3">
    <source>
        <dbReference type="ARBA" id="ARBA00022723"/>
    </source>
</evidence>
<comment type="cofactor">
    <cofactor evidence="10">
        <name>Mg(2+)</name>
        <dbReference type="ChEBI" id="CHEBI:18420"/>
    </cofactor>
    <text evidence="10">Binds 1 Mg(2+) ion per subunit.</text>
</comment>
<evidence type="ECO:0000256" key="7">
    <source>
        <dbReference type="ARBA" id="ARBA00023080"/>
    </source>
</evidence>
<dbReference type="GO" id="GO:0009117">
    <property type="term" value="P:nucleotide metabolic process"/>
    <property type="evidence" value="ECO:0007669"/>
    <property type="project" value="UniProtKB-KW"/>
</dbReference>
<dbReference type="GO" id="GO:0017111">
    <property type="term" value="F:ribonucleoside triphosphate phosphatase activity"/>
    <property type="evidence" value="ECO:0007669"/>
    <property type="project" value="InterPro"/>
</dbReference>
<dbReference type="InterPro" id="IPR002637">
    <property type="entry name" value="RdgB/HAM1"/>
</dbReference>
<evidence type="ECO:0000256" key="2">
    <source>
        <dbReference type="ARBA" id="ARBA00011738"/>
    </source>
</evidence>
<evidence type="ECO:0000256" key="9">
    <source>
        <dbReference type="ARBA" id="ARBA00052017"/>
    </source>
</evidence>
<name>A0A210RY10_9BURK</name>
<proteinExistence type="inferred from homology"/>
<dbReference type="HAMAP" id="MF_01405">
    <property type="entry name" value="Non_canon_purine_NTPase"/>
    <property type="match status" value="1"/>
</dbReference>
<dbReference type="GO" id="GO:0005829">
    <property type="term" value="C:cytosol"/>
    <property type="evidence" value="ECO:0007669"/>
    <property type="project" value="TreeGrafter"/>
</dbReference>
<dbReference type="EMBL" id="NAIA01000003">
    <property type="protein sequence ID" value="OWF65876.1"/>
    <property type="molecule type" value="Genomic_DNA"/>
</dbReference>
<dbReference type="AlphaFoldDB" id="A0A210RY10"/>
<dbReference type="GO" id="GO:0009146">
    <property type="term" value="P:purine nucleoside triphosphate catabolic process"/>
    <property type="evidence" value="ECO:0007669"/>
    <property type="project" value="UniProtKB-UniRule"/>
</dbReference>
<dbReference type="CDD" id="cd00515">
    <property type="entry name" value="HAM1"/>
    <property type="match status" value="1"/>
</dbReference>
<evidence type="ECO:0000313" key="12">
    <source>
        <dbReference type="EMBL" id="OWF65876.1"/>
    </source>
</evidence>
<evidence type="ECO:0000256" key="6">
    <source>
        <dbReference type="ARBA" id="ARBA00022842"/>
    </source>
</evidence>
<keyword evidence="13" id="KW-1185">Reference proteome</keyword>
<comment type="caution">
    <text evidence="12">The sequence shown here is derived from an EMBL/GenBank/DDBJ whole genome shotgun (WGS) entry which is preliminary data.</text>
</comment>
<feature type="active site" description="Proton acceptor" evidence="10">
    <location>
        <position position="69"/>
    </location>
</feature>
<accession>A0A210RY10</accession>
<comment type="catalytic activity">
    <reaction evidence="10">
        <text>ITP + H2O = IMP + diphosphate + H(+)</text>
        <dbReference type="Rhea" id="RHEA:29399"/>
        <dbReference type="ChEBI" id="CHEBI:15377"/>
        <dbReference type="ChEBI" id="CHEBI:15378"/>
        <dbReference type="ChEBI" id="CHEBI:33019"/>
        <dbReference type="ChEBI" id="CHEBI:58053"/>
        <dbReference type="ChEBI" id="CHEBI:61402"/>
        <dbReference type="EC" id="3.6.1.66"/>
    </reaction>
</comment>
<feature type="binding site" evidence="10">
    <location>
        <position position="70"/>
    </location>
    <ligand>
        <name>substrate</name>
    </ligand>
</feature>
<dbReference type="InterPro" id="IPR020922">
    <property type="entry name" value="dITP/XTP_pyrophosphatase"/>
</dbReference>
<evidence type="ECO:0000256" key="11">
    <source>
        <dbReference type="RuleBase" id="RU003781"/>
    </source>
</evidence>
<dbReference type="NCBIfam" id="TIGR00042">
    <property type="entry name" value="RdgB/HAM1 family non-canonical purine NTP pyrophosphatase"/>
    <property type="match status" value="1"/>
</dbReference>
<feature type="binding site" evidence="10">
    <location>
        <position position="175"/>
    </location>
    <ligand>
        <name>substrate</name>
    </ligand>
</feature>
<comment type="catalytic activity">
    <reaction evidence="9 10">
        <text>XTP + H2O = XMP + diphosphate + H(+)</text>
        <dbReference type="Rhea" id="RHEA:28610"/>
        <dbReference type="ChEBI" id="CHEBI:15377"/>
        <dbReference type="ChEBI" id="CHEBI:15378"/>
        <dbReference type="ChEBI" id="CHEBI:33019"/>
        <dbReference type="ChEBI" id="CHEBI:57464"/>
        <dbReference type="ChEBI" id="CHEBI:61314"/>
        <dbReference type="EC" id="3.6.1.66"/>
    </reaction>
</comment>
<comment type="subunit">
    <text evidence="2 10">Homodimer.</text>
</comment>
<keyword evidence="6 10" id="KW-0460">Magnesium</keyword>
<dbReference type="OrthoDB" id="9807456at2"/>
<dbReference type="Proteomes" id="UP000196880">
    <property type="component" value="Unassembled WGS sequence"/>
</dbReference>
<dbReference type="GO" id="GO:0036220">
    <property type="term" value="F:ITP diphosphatase activity"/>
    <property type="evidence" value="ECO:0007669"/>
    <property type="project" value="UniProtKB-UniRule"/>
</dbReference>
<dbReference type="GO" id="GO:0046872">
    <property type="term" value="F:metal ion binding"/>
    <property type="evidence" value="ECO:0007669"/>
    <property type="project" value="UniProtKB-KW"/>
</dbReference>
<feature type="binding site" evidence="10">
    <location>
        <position position="40"/>
    </location>
    <ligand>
        <name>Mg(2+)</name>
        <dbReference type="ChEBI" id="CHEBI:18420"/>
    </ligand>
</feature>
<dbReference type="RefSeq" id="WP_087910109.1">
    <property type="nucleotide sequence ID" value="NZ_NAIA01000003.1"/>
</dbReference>
<feature type="binding site" evidence="10">
    <location>
        <begin position="152"/>
        <end position="155"/>
    </location>
    <ligand>
        <name>substrate</name>
    </ligand>
</feature>
<comment type="catalytic activity">
    <reaction evidence="8 10">
        <text>dITP + H2O = dIMP + diphosphate + H(+)</text>
        <dbReference type="Rhea" id="RHEA:28342"/>
        <dbReference type="ChEBI" id="CHEBI:15377"/>
        <dbReference type="ChEBI" id="CHEBI:15378"/>
        <dbReference type="ChEBI" id="CHEBI:33019"/>
        <dbReference type="ChEBI" id="CHEBI:61194"/>
        <dbReference type="ChEBI" id="CHEBI:61382"/>
        <dbReference type="EC" id="3.6.1.66"/>
    </reaction>
</comment>
<sequence>MQKLVLASNNAGKVKEFQALLAPLHFEVIPQGALGIPSAEEPFHTFVENALAKARHASSASGLPALADDSGICAHALDGRPGVYSARYAGEYANDAANNQKLITELSNRSDRSAHYVCALVFINSADDPNPLIVEASWHGIIVDQAKGSNGFGYDPHFFLPELGKTAAELDPAQKNLISHRGQALRELIRQLQARF</sequence>
<feature type="binding site" evidence="10">
    <location>
        <begin position="8"/>
        <end position="13"/>
    </location>
    <ligand>
        <name>substrate</name>
    </ligand>
</feature>
<evidence type="ECO:0000256" key="5">
    <source>
        <dbReference type="ARBA" id="ARBA00022801"/>
    </source>
</evidence>
<evidence type="ECO:0000256" key="4">
    <source>
        <dbReference type="ARBA" id="ARBA00022741"/>
    </source>
</evidence>
<dbReference type="InterPro" id="IPR029001">
    <property type="entry name" value="ITPase-like_fam"/>
</dbReference>
<dbReference type="SUPFAM" id="SSF52972">
    <property type="entry name" value="ITPase-like"/>
    <property type="match status" value="1"/>
</dbReference>
<dbReference type="Pfam" id="PF01725">
    <property type="entry name" value="Ham1p_like"/>
    <property type="match status" value="1"/>
</dbReference>
<reference evidence="12 13" key="1">
    <citation type="submission" date="2017-03" db="EMBL/GenBank/DDBJ databases">
        <title>New species Polynucleobacter sp. MWH-EgelM1-30-B4.</title>
        <authorList>
            <person name="Hahn M.W."/>
        </authorList>
    </citation>
    <scope>NUCLEOTIDE SEQUENCE [LARGE SCALE GENOMIC DNA]</scope>
    <source>
        <strain evidence="12 13">MWH-EgelM1-30-B4</strain>
    </source>
</reference>
<dbReference type="GO" id="GO:0035870">
    <property type="term" value="F:dITP diphosphatase activity"/>
    <property type="evidence" value="ECO:0007669"/>
    <property type="project" value="UniProtKB-UniRule"/>
</dbReference>
<keyword evidence="4 10" id="KW-0547">Nucleotide-binding</keyword>
<dbReference type="EC" id="3.6.1.66" evidence="10"/>
<gene>
    <name evidence="12" type="ORF">B6A14_08950</name>
</gene>
<dbReference type="PANTHER" id="PTHR11067:SF9">
    <property type="entry name" value="INOSINE TRIPHOSPHATE PYROPHOSPHATASE"/>
    <property type="match status" value="1"/>
</dbReference>
<keyword evidence="5 10" id="KW-0378">Hydrolase</keyword>
<feature type="binding site" evidence="10">
    <location>
        <begin position="180"/>
        <end position="181"/>
    </location>
    <ligand>
        <name>substrate</name>
    </ligand>
</feature>
<evidence type="ECO:0000256" key="1">
    <source>
        <dbReference type="ARBA" id="ARBA00008023"/>
    </source>
</evidence>
<dbReference type="GO" id="GO:0000166">
    <property type="term" value="F:nucleotide binding"/>
    <property type="evidence" value="ECO:0007669"/>
    <property type="project" value="UniProtKB-KW"/>
</dbReference>
<dbReference type="PANTHER" id="PTHR11067">
    <property type="entry name" value="INOSINE TRIPHOSPHATE PYROPHOSPHATASE/HAM1 PROTEIN"/>
    <property type="match status" value="1"/>
</dbReference>
<comment type="similarity">
    <text evidence="1 10 11">Belongs to the HAM1 NTPase family.</text>
</comment>
<evidence type="ECO:0000313" key="13">
    <source>
        <dbReference type="Proteomes" id="UP000196880"/>
    </source>
</evidence>
<feature type="binding site" evidence="10">
    <location>
        <position position="69"/>
    </location>
    <ligand>
        <name>Mg(2+)</name>
        <dbReference type="ChEBI" id="CHEBI:18420"/>
    </ligand>
</feature>
<evidence type="ECO:0000256" key="10">
    <source>
        <dbReference type="HAMAP-Rule" id="MF_01405"/>
    </source>
</evidence>
<evidence type="ECO:0000256" key="8">
    <source>
        <dbReference type="ARBA" id="ARBA00051875"/>
    </source>
</evidence>
<dbReference type="GO" id="GO:0036222">
    <property type="term" value="F:XTP diphosphatase activity"/>
    <property type="evidence" value="ECO:0007669"/>
    <property type="project" value="UniProtKB-UniRule"/>
</dbReference>
<protein>
    <recommendedName>
        <fullName evidence="10">dITP/XTP pyrophosphatase</fullName>
        <ecNumber evidence="10">3.6.1.66</ecNumber>
    </recommendedName>
    <alternativeName>
        <fullName evidence="10">Non-canonical purine NTP pyrophosphatase</fullName>
    </alternativeName>
    <alternativeName>
        <fullName evidence="10">Non-standard purine NTP pyrophosphatase</fullName>
    </alternativeName>
    <alternativeName>
        <fullName evidence="10">Nucleoside-triphosphate diphosphatase</fullName>
    </alternativeName>
    <alternativeName>
        <fullName evidence="10">Nucleoside-triphosphate pyrophosphatase</fullName>
        <shortName evidence="10">NTPase</shortName>
    </alternativeName>
</protein>
<keyword evidence="7 10" id="KW-0546">Nucleotide metabolism</keyword>